<evidence type="ECO:0000313" key="2">
    <source>
        <dbReference type="EnsemblPlants" id="AET00986"/>
    </source>
</evidence>
<dbReference type="SUPFAM" id="SSF52058">
    <property type="entry name" value="L domain-like"/>
    <property type="match status" value="1"/>
</dbReference>
<proteinExistence type="predicted"/>
<dbReference type="PaxDb" id="3880-AET00986"/>
<evidence type="ECO:0000313" key="3">
    <source>
        <dbReference type="Proteomes" id="UP000002051"/>
    </source>
</evidence>
<dbReference type="EMBL" id="CM001221">
    <property type="protein sequence ID" value="AET00986.1"/>
    <property type="molecule type" value="Genomic_DNA"/>
</dbReference>
<reference evidence="2" key="3">
    <citation type="submission" date="2015-04" db="UniProtKB">
        <authorList>
            <consortium name="EnsemblPlants"/>
        </authorList>
    </citation>
    <scope>IDENTIFICATION</scope>
    <source>
        <strain evidence="2">cv. Jemalong A17</strain>
    </source>
</reference>
<keyword evidence="3" id="KW-1185">Reference proteome</keyword>
<protein>
    <submittedName>
        <fullName evidence="1 2">Uncharacterized protein</fullName>
    </submittedName>
</protein>
<reference evidence="1 3" key="1">
    <citation type="journal article" date="2011" name="Nature">
        <title>The Medicago genome provides insight into the evolution of rhizobial symbioses.</title>
        <authorList>
            <person name="Young N.D."/>
            <person name="Debelle F."/>
            <person name="Oldroyd G.E."/>
            <person name="Geurts R."/>
            <person name="Cannon S.B."/>
            <person name="Udvardi M.K."/>
            <person name="Benedito V.A."/>
            <person name="Mayer K.F."/>
            <person name="Gouzy J."/>
            <person name="Schoof H."/>
            <person name="Van de Peer Y."/>
            <person name="Proost S."/>
            <person name="Cook D.R."/>
            <person name="Meyers B.C."/>
            <person name="Spannagl M."/>
            <person name="Cheung F."/>
            <person name="De Mita S."/>
            <person name="Krishnakumar V."/>
            <person name="Gundlach H."/>
            <person name="Zhou S."/>
            <person name="Mudge J."/>
            <person name="Bharti A.K."/>
            <person name="Murray J.D."/>
            <person name="Naoumkina M.A."/>
            <person name="Rosen B."/>
            <person name="Silverstein K.A."/>
            <person name="Tang H."/>
            <person name="Rombauts S."/>
            <person name="Zhao P.X."/>
            <person name="Zhou P."/>
            <person name="Barbe V."/>
            <person name="Bardou P."/>
            <person name="Bechner M."/>
            <person name="Bellec A."/>
            <person name="Berger A."/>
            <person name="Berges H."/>
            <person name="Bidwell S."/>
            <person name="Bisseling T."/>
            <person name="Choisne N."/>
            <person name="Couloux A."/>
            <person name="Denny R."/>
            <person name="Deshpande S."/>
            <person name="Dai X."/>
            <person name="Doyle J.J."/>
            <person name="Dudez A.M."/>
            <person name="Farmer A.D."/>
            <person name="Fouteau S."/>
            <person name="Franken C."/>
            <person name="Gibelin C."/>
            <person name="Gish J."/>
            <person name="Goldstein S."/>
            <person name="Gonzalez A.J."/>
            <person name="Green P.J."/>
            <person name="Hallab A."/>
            <person name="Hartog M."/>
            <person name="Hua A."/>
            <person name="Humphray S.J."/>
            <person name="Jeong D.H."/>
            <person name="Jing Y."/>
            <person name="Jocker A."/>
            <person name="Kenton S.M."/>
            <person name="Kim D.J."/>
            <person name="Klee K."/>
            <person name="Lai H."/>
            <person name="Lang C."/>
            <person name="Lin S."/>
            <person name="Macmil S.L."/>
            <person name="Magdelenat G."/>
            <person name="Matthews L."/>
            <person name="McCorrison J."/>
            <person name="Monaghan E.L."/>
            <person name="Mun J.H."/>
            <person name="Najar F.Z."/>
            <person name="Nicholson C."/>
            <person name="Noirot C."/>
            <person name="O'Bleness M."/>
            <person name="Paule C.R."/>
            <person name="Poulain J."/>
            <person name="Prion F."/>
            <person name="Qin B."/>
            <person name="Qu C."/>
            <person name="Retzel E.F."/>
            <person name="Riddle C."/>
            <person name="Sallet E."/>
            <person name="Samain S."/>
            <person name="Samson N."/>
            <person name="Sanders I."/>
            <person name="Saurat O."/>
            <person name="Scarpelli C."/>
            <person name="Schiex T."/>
            <person name="Segurens B."/>
            <person name="Severin A.J."/>
            <person name="Sherrier D.J."/>
            <person name="Shi R."/>
            <person name="Sims S."/>
            <person name="Singer S.R."/>
            <person name="Sinharoy S."/>
            <person name="Sterck L."/>
            <person name="Viollet A."/>
            <person name="Wang B.B."/>
            <person name="Wang K."/>
            <person name="Wang M."/>
            <person name="Wang X."/>
            <person name="Warfsmann J."/>
            <person name="Weissenbach J."/>
            <person name="White D.D."/>
            <person name="White J.D."/>
            <person name="Wiley G.B."/>
            <person name="Wincker P."/>
            <person name="Xing Y."/>
            <person name="Yang L."/>
            <person name="Yao Z."/>
            <person name="Ying F."/>
            <person name="Zhai J."/>
            <person name="Zhou L."/>
            <person name="Zuber A."/>
            <person name="Denarie J."/>
            <person name="Dixon R.A."/>
            <person name="May G.D."/>
            <person name="Schwartz D.C."/>
            <person name="Rogers J."/>
            <person name="Quetier F."/>
            <person name="Town C.D."/>
            <person name="Roe B.A."/>
        </authorList>
    </citation>
    <scope>NUCLEOTIDE SEQUENCE [LARGE SCALE GENOMIC DNA]</scope>
    <source>
        <strain evidence="1">A17</strain>
        <strain evidence="2 3">cv. Jemalong A17</strain>
    </source>
</reference>
<dbReference type="HOGENOM" id="CLU_2458208_0_0_1"/>
<accession>G7K513</accession>
<dbReference type="AlphaFoldDB" id="G7K513"/>
<sequence>MDRKTYRNNGHVMVREVRELEKRKAHRKIILRNNSFYGTILEEVVGLKEFEILDLGYNNFSGHLDANFEHNISLLAICCSSIFLSLHLF</sequence>
<dbReference type="OMA" id="ANFEHNI"/>
<dbReference type="EnsemblPlants" id="AET00986">
    <property type="protein sequence ID" value="AET00986"/>
    <property type="gene ID" value="MTR_5g098190"/>
</dbReference>
<organism evidence="1 3">
    <name type="scientific">Medicago truncatula</name>
    <name type="common">Barrel medic</name>
    <name type="synonym">Medicago tribuloides</name>
    <dbReference type="NCBI Taxonomy" id="3880"/>
    <lineage>
        <taxon>Eukaryota</taxon>
        <taxon>Viridiplantae</taxon>
        <taxon>Streptophyta</taxon>
        <taxon>Embryophyta</taxon>
        <taxon>Tracheophyta</taxon>
        <taxon>Spermatophyta</taxon>
        <taxon>Magnoliopsida</taxon>
        <taxon>eudicotyledons</taxon>
        <taxon>Gunneridae</taxon>
        <taxon>Pentapetalae</taxon>
        <taxon>rosids</taxon>
        <taxon>fabids</taxon>
        <taxon>Fabales</taxon>
        <taxon>Fabaceae</taxon>
        <taxon>Papilionoideae</taxon>
        <taxon>50 kb inversion clade</taxon>
        <taxon>NPAAA clade</taxon>
        <taxon>Hologalegina</taxon>
        <taxon>IRL clade</taxon>
        <taxon>Trifolieae</taxon>
        <taxon>Medicago</taxon>
    </lineage>
</organism>
<reference evidence="1 3" key="2">
    <citation type="journal article" date="2014" name="BMC Genomics">
        <title>An improved genome release (version Mt4.0) for the model legume Medicago truncatula.</title>
        <authorList>
            <person name="Tang H."/>
            <person name="Krishnakumar V."/>
            <person name="Bidwell S."/>
            <person name="Rosen B."/>
            <person name="Chan A."/>
            <person name="Zhou S."/>
            <person name="Gentzbittel L."/>
            <person name="Childs K.L."/>
            <person name="Yandell M."/>
            <person name="Gundlach H."/>
            <person name="Mayer K.F."/>
            <person name="Schwartz D.C."/>
            <person name="Town C.D."/>
        </authorList>
    </citation>
    <scope>GENOME REANNOTATION</scope>
    <source>
        <strain evidence="2 3">cv. Jemalong A17</strain>
    </source>
</reference>
<dbReference type="Gene3D" id="3.80.10.10">
    <property type="entry name" value="Ribonuclease Inhibitor"/>
    <property type="match status" value="1"/>
</dbReference>
<dbReference type="Proteomes" id="UP000002051">
    <property type="component" value="Chromosome 5"/>
</dbReference>
<dbReference type="InterPro" id="IPR032675">
    <property type="entry name" value="LRR_dom_sf"/>
</dbReference>
<gene>
    <name evidence="1" type="ordered locus">MTR_5g098190</name>
</gene>
<evidence type="ECO:0000313" key="1">
    <source>
        <dbReference type="EMBL" id="AET00986.1"/>
    </source>
</evidence>
<name>G7K513_MEDTR</name>